<proteinExistence type="predicted"/>
<sequence>MILIFVYTAVDESAVIVLKYKGGGLANLTYHTAAGRGTNSATIMGPKGQMQARD</sequence>
<dbReference type="Proteomes" id="UP000828390">
    <property type="component" value="Unassembled WGS sequence"/>
</dbReference>
<dbReference type="Gene3D" id="3.30.360.10">
    <property type="entry name" value="Dihydrodipicolinate Reductase, domain 2"/>
    <property type="match status" value="1"/>
</dbReference>
<evidence type="ECO:0000313" key="2">
    <source>
        <dbReference type="Proteomes" id="UP000828390"/>
    </source>
</evidence>
<dbReference type="SUPFAM" id="SSF55347">
    <property type="entry name" value="Glyceraldehyde-3-phosphate dehydrogenase-like, C-terminal domain"/>
    <property type="match status" value="1"/>
</dbReference>
<dbReference type="EMBL" id="JAIWYP010000009">
    <property type="protein sequence ID" value="KAH3777271.1"/>
    <property type="molecule type" value="Genomic_DNA"/>
</dbReference>
<keyword evidence="2" id="KW-1185">Reference proteome</keyword>
<reference evidence="1" key="2">
    <citation type="submission" date="2020-11" db="EMBL/GenBank/DDBJ databases">
        <authorList>
            <person name="McCartney M.A."/>
            <person name="Auch B."/>
            <person name="Kono T."/>
            <person name="Mallez S."/>
            <person name="Becker A."/>
            <person name="Gohl D.M."/>
            <person name="Silverstein K.A.T."/>
            <person name="Koren S."/>
            <person name="Bechman K.B."/>
            <person name="Herman A."/>
            <person name="Abrahante J.E."/>
            <person name="Garbe J."/>
        </authorList>
    </citation>
    <scope>NUCLEOTIDE SEQUENCE</scope>
    <source>
        <strain evidence="1">Duluth1</strain>
        <tissue evidence="1">Whole animal</tissue>
    </source>
</reference>
<accession>A0A9D4ECP2</accession>
<organism evidence="1 2">
    <name type="scientific">Dreissena polymorpha</name>
    <name type="common">Zebra mussel</name>
    <name type="synonym">Mytilus polymorpha</name>
    <dbReference type="NCBI Taxonomy" id="45954"/>
    <lineage>
        <taxon>Eukaryota</taxon>
        <taxon>Metazoa</taxon>
        <taxon>Spiralia</taxon>
        <taxon>Lophotrochozoa</taxon>
        <taxon>Mollusca</taxon>
        <taxon>Bivalvia</taxon>
        <taxon>Autobranchia</taxon>
        <taxon>Heteroconchia</taxon>
        <taxon>Euheterodonta</taxon>
        <taxon>Imparidentia</taxon>
        <taxon>Neoheterodontei</taxon>
        <taxon>Myida</taxon>
        <taxon>Dreissenoidea</taxon>
        <taxon>Dreissenidae</taxon>
        <taxon>Dreissena</taxon>
    </lineage>
</organism>
<protein>
    <submittedName>
        <fullName evidence="1">Uncharacterized protein</fullName>
    </submittedName>
</protein>
<reference evidence="1" key="1">
    <citation type="journal article" date="2019" name="bioRxiv">
        <title>The Genome of the Zebra Mussel, Dreissena polymorpha: A Resource for Invasive Species Research.</title>
        <authorList>
            <person name="McCartney M.A."/>
            <person name="Auch B."/>
            <person name="Kono T."/>
            <person name="Mallez S."/>
            <person name="Zhang Y."/>
            <person name="Obille A."/>
            <person name="Becker A."/>
            <person name="Abrahante J.E."/>
            <person name="Garbe J."/>
            <person name="Badalamenti J.P."/>
            <person name="Herman A."/>
            <person name="Mangelson H."/>
            <person name="Liachko I."/>
            <person name="Sullivan S."/>
            <person name="Sone E.D."/>
            <person name="Koren S."/>
            <person name="Silverstein K.A.T."/>
            <person name="Beckman K.B."/>
            <person name="Gohl D.M."/>
        </authorList>
    </citation>
    <scope>NUCLEOTIDE SEQUENCE</scope>
    <source>
        <strain evidence="1">Duluth1</strain>
        <tissue evidence="1">Whole animal</tissue>
    </source>
</reference>
<comment type="caution">
    <text evidence="1">The sequence shown here is derived from an EMBL/GenBank/DDBJ whole genome shotgun (WGS) entry which is preliminary data.</text>
</comment>
<dbReference type="AlphaFoldDB" id="A0A9D4ECP2"/>
<name>A0A9D4ECP2_DREPO</name>
<gene>
    <name evidence="1" type="ORF">DPMN_178711</name>
</gene>
<evidence type="ECO:0000313" key="1">
    <source>
        <dbReference type="EMBL" id="KAH3777271.1"/>
    </source>
</evidence>